<feature type="signal peptide" evidence="1">
    <location>
        <begin position="1"/>
        <end position="20"/>
    </location>
</feature>
<evidence type="ECO:0000313" key="3">
    <source>
        <dbReference type="Proteomes" id="UP000552757"/>
    </source>
</evidence>
<gene>
    <name evidence="2" type="ORF">GGR44_000574</name>
</gene>
<dbReference type="Proteomes" id="UP000552757">
    <property type="component" value="Unassembled WGS sequence"/>
</dbReference>
<keyword evidence="3" id="KW-1185">Reference proteome</keyword>
<organism evidence="2 3">
    <name type="scientific">Sphingobium fontiphilum</name>
    <dbReference type="NCBI Taxonomy" id="944425"/>
    <lineage>
        <taxon>Bacteria</taxon>
        <taxon>Pseudomonadati</taxon>
        <taxon>Pseudomonadota</taxon>
        <taxon>Alphaproteobacteria</taxon>
        <taxon>Sphingomonadales</taxon>
        <taxon>Sphingomonadaceae</taxon>
        <taxon>Sphingobium</taxon>
    </lineage>
</organism>
<evidence type="ECO:0000313" key="2">
    <source>
        <dbReference type="EMBL" id="MBB3980943.1"/>
    </source>
</evidence>
<accession>A0A7W6GN51</accession>
<dbReference type="EMBL" id="JACIEB010000001">
    <property type="protein sequence ID" value="MBB3980943.1"/>
    <property type="molecule type" value="Genomic_DNA"/>
</dbReference>
<protein>
    <recommendedName>
        <fullName evidence="4">DUF4136 domain-containing protein</fullName>
    </recommendedName>
</protein>
<reference evidence="2 3" key="1">
    <citation type="submission" date="2020-08" db="EMBL/GenBank/DDBJ databases">
        <title>Genomic Encyclopedia of Type Strains, Phase IV (KMG-IV): sequencing the most valuable type-strain genomes for metagenomic binning, comparative biology and taxonomic classification.</title>
        <authorList>
            <person name="Goeker M."/>
        </authorList>
    </citation>
    <scope>NUCLEOTIDE SEQUENCE [LARGE SCALE GENOMIC DNA]</scope>
    <source>
        <strain evidence="2 3">DSM 29348</strain>
    </source>
</reference>
<dbReference type="AlphaFoldDB" id="A0A7W6GN51"/>
<dbReference type="RefSeq" id="WP_183953914.1">
    <property type="nucleotide sequence ID" value="NZ_JACIEB010000001.1"/>
</dbReference>
<evidence type="ECO:0000256" key="1">
    <source>
        <dbReference type="SAM" id="SignalP"/>
    </source>
</evidence>
<evidence type="ECO:0008006" key="4">
    <source>
        <dbReference type="Google" id="ProtNLM"/>
    </source>
</evidence>
<comment type="caution">
    <text evidence="2">The sequence shown here is derived from an EMBL/GenBank/DDBJ whole genome shotgun (WGS) entry which is preliminary data.</text>
</comment>
<name>A0A7W6GN51_9SPHN</name>
<sequence>MLARYLAAFALLWSLGAVQAYGQEKGAVLEGFSAASLQGQKILLFRPSVWVGEQSTAGMPEPNADWTTQSRDLLAQELGRRQADFSNQIISEPDLQGEDAQLLTANHALFNTVARSVVTYQFFVGNRLPTRKNKAFDWTLGQQTQRIAALTGARYGLFVTVHDEYGSLGRKMFQIFAAGIAGVGVKSGVHRGYAGLVDLESGQLVWLNADEAMGGDVRTAEGMQKRVAQLLEDFPGMVVKAAP</sequence>
<feature type="chain" id="PRO_5030970779" description="DUF4136 domain-containing protein" evidence="1">
    <location>
        <begin position="21"/>
        <end position="243"/>
    </location>
</feature>
<proteinExistence type="predicted"/>
<keyword evidence="1" id="KW-0732">Signal</keyword>